<keyword evidence="2" id="KW-1185">Reference proteome</keyword>
<dbReference type="OrthoDB" id="6455159at2"/>
<dbReference type="AlphaFoldDB" id="U3CAI7"/>
<dbReference type="Proteomes" id="UP000016567">
    <property type="component" value="Unassembled WGS sequence"/>
</dbReference>
<accession>U3CAI7</accession>
<name>U3CAI7_9VIBR</name>
<dbReference type="STRING" id="1219077.VAZ01S_024_00820"/>
<dbReference type="EMBL" id="BATL01000024">
    <property type="protein sequence ID" value="GAD75398.1"/>
    <property type="molecule type" value="Genomic_DNA"/>
</dbReference>
<reference evidence="1 2" key="1">
    <citation type="submission" date="2013-09" db="EMBL/GenBank/DDBJ databases">
        <title>Whole genome shotgun sequence of Vibrio azureus NBRC 104587.</title>
        <authorList>
            <person name="Isaki S."/>
            <person name="Hosoyama A."/>
            <person name="Numata M."/>
            <person name="Hashimoto M."/>
            <person name="Hosoyama Y."/>
            <person name="Tsuchikane K."/>
            <person name="Noguchi M."/>
            <person name="Hirakata S."/>
            <person name="Ichikawa N."/>
            <person name="Ohji S."/>
            <person name="Yamazoe A."/>
            <person name="Fujita N."/>
        </authorList>
    </citation>
    <scope>NUCLEOTIDE SEQUENCE [LARGE SCALE GENOMIC DNA]</scope>
    <source>
        <strain evidence="1 2">NBRC 104587</strain>
    </source>
</reference>
<evidence type="ECO:0000313" key="2">
    <source>
        <dbReference type="Proteomes" id="UP000016567"/>
    </source>
</evidence>
<proteinExistence type="predicted"/>
<gene>
    <name evidence="1" type="ORF">VAZ01S_024_00820</name>
</gene>
<evidence type="ECO:0000313" key="1">
    <source>
        <dbReference type="EMBL" id="GAD75398.1"/>
    </source>
</evidence>
<dbReference type="RefSeq" id="WP_021709157.1">
    <property type="nucleotide sequence ID" value="NZ_BAOB01000094.1"/>
</dbReference>
<protein>
    <submittedName>
        <fullName evidence="1">Uncharacterized protein</fullName>
    </submittedName>
</protein>
<organism evidence="1 2">
    <name type="scientific">Vibrio azureus NBRC 104587</name>
    <dbReference type="NCBI Taxonomy" id="1219077"/>
    <lineage>
        <taxon>Bacteria</taxon>
        <taxon>Pseudomonadati</taxon>
        <taxon>Pseudomonadota</taxon>
        <taxon>Gammaproteobacteria</taxon>
        <taxon>Vibrionales</taxon>
        <taxon>Vibrionaceae</taxon>
        <taxon>Vibrio</taxon>
    </lineage>
</organism>
<comment type="caution">
    <text evidence="1">The sequence shown here is derived from an EMBL/GenBank/DDBJ whole genome shotgun (WGS) entry which is preliminary data.</text>
</comment>
<sequence length="225" mass="25577">MSQSTNIMTNPILDGKSACLDMSEYSPSQIMKVDNYIKEKLKNSEVLKSAVKEAPETARKELFTPGLKDPLFLVEELLDKYFAAQNQAAEDIANIIQRNSKAIAEINKLWSLIKGDMLPNLDPNKQDDYEPIGHEDIIGKINAEIAKLGVDEKTIWDVANKGNKVNELTYGQLQEFSTRITSFCDKIKVDLDTREQEFSNKMTTITSIQEEIRDLHRFMVSMAQR</sequence>